<feature type="non-terminal residue" evidence="1">
    <location>
        <position position="1"/>
    </location>
</feature>
<proteinExistence type="predicted"/>
<comment type="caution">
    <text evidence="1">The sequence shown here is derived from an EMBL/GenBank/DDBJ whole genome shotgun (WGS) entry which is preliminary data.</text>
</comment>
<feature type="non-terminal residue" evidence="1">
    <location>
        <position position="58"/>
    </location>
</feature>
<sequence>INIIYFHTGNTPVARSTTRGIGYGLWYPKRIIERAMTQGLGHGQWYPQIVINATIHGG</sequence>
<dbReference type="EMBL" id="JACEIK010000512">
    <property type="protein sequence ID" value="MCD7458308.1"/>
    <property type="molecule type" value="Genomic_DNA"/>
</dbReference>
<evidence type="ECO:0000313" key="1">
    <source>
        <dbReference type="EMBL" id="MCD7458308.1"/>
    </source>
</evidence>
<dbReference type="Proteomes" id="UP000823775">
    <property type="component" value="Unassembled WGS sequence"/>
</dbReference>
<accession>A0ABS8SHP1</accession>
<reference evidence="1 2" key="1">
    <citation type="journal article" date="2021" name="BMC Genomics">
        <title>Datura genome reveals duplications of psychoactive alkaloid biosynthetic genes and high mutation rate following tissue culture.</title>
        <authorList>
            <person name="Rajewski A."/>
            <person name="Carter-House D."/>
            <person name="Stajich J."/>
            <person name="Litt A."/>
        </authorList>
    </citation>
    <scope>NUCLEOTIDE SEQUENCE [LARGE SCALE GENOMIC DNA]</scope>
    <source>
        <strain evidence="1">AR-01</strain>
    </source>
</reference>
<organism evidence="1 2">
    <name type="scientific">Datura stramonium</name>
    <name type="common">Jimsonweed</name>
    <name type="synonym">Common thornapple</name>
    <dbReference type="NCBI Taxonomy" id="4076"/>
    <lineage>
        <taxon>Eukaryota</taxon>
        <taxon>Viridiplantae</taxon>
        <taxon>Streptophyta</taxon>
        <taxon>Embryophyta</taxon>
        <taxon>Tracheophyta</taxon>
        <taxon>Spermatophyta</taxon>
        <taxon>Magnoliopsida</taxon>
        <taxon>eudicotyledons</taxon>
        <taxon>Gunneridae</taxon>
        <taxon>Pentapetalae</taxon>
        <taxon>asterids</taxon>
        <taxon>lamiids</taxon>
        <taxon>Solanales</taxon>
        <taxon>Solanaceae</taxon>
        <taxon>Solanoideae</taxon>
        <taxon>Datureae</taxon>
        <taxon>Datura</taxon>
    </lineage>
</organism>
<evidence type="ECO:0000313" key="2">
    <source>
        <dbReference type="Proteomes" id="UP000823775"/>
    </source>
</evidence>
<name>A0ABS8SHP1_DATST</name>
<keyword evidence="2" id="KW-1185">Reference proteome</keyword>
<protein>
    <submittedName>
        <fullName evidence="1">Uncharacterized protein</fullName>
    </submittedName>
</protein>
<gene>
    <name evidence="1" type="ORF">HAX54_037868</name>
</gene>